<sequence>MSAFADDPGHETASAMAAPSPMQVRDRLGFRFWLPAVWIAIVVALATTANLLPLPSPIETDFAALSNWPDRTHWFGTDQLGRDILSRAIFGARISLTVGLLAPALGLGIGMLLGMAAGYFRGRVEAVIAAAMDAVMAFPGILVVLAVTAYVGASVPLLVIVLGVLTVPTFMRVARANTLVFAQHDFVLAARAMGATHWRVLSLEILPNVVIPMLIYALLVISRIIVVEGVLSFLGLSLPAPWPTWGNMIADGQVDLATLPYIPFIPAALMFLTVLSINLIGERLRARTDLRGSAL</sequence>
<keyword evidence="10" id="KW-1185">Reference proteome</keyword>
<dbReference type="GO" id="GO:0005886">
    <property type="term" value="C:plasma membrane"/>
    <property type="evidence" value="ECO:0007669"/>
    <property type="project" value="UniProtKB-SubCell"/>
</dbReference>
<reference evidence="9" key="1">
    <citation type="journal article" date="2014" name="Int. J. Syst. Evol. Microbiol.">
        <title>Complete genome sequence of Corynebacterium casei LMG S-19264T (=DSM 44701T), isolated from a smear-ripened cheese.</title>
        <authorList>
            <consortium name="US DOE Joint Genome Institute (JGI-PGF)"/>
            <person name="Walter F."/>
            <person name="Albersmeier A."/>
            <person name="Kalinowski J."/>
            <person name="Ruckert C."/>
        </authorList>
    </citation>
    <scope>NUCLEOTIDE SEQUENCE</scope>
    <source>
        <strain evidence="9">CCM 7897</strain>
    </source>
</reference>
<dbReference type="PANTHER" id="PTHR43386:SF25">
    <property type="entry name" value="PEPTIDE ABC TRANSPORTER PERMEASE PROTEIN"/>
    <property type="match status" value="1"/>
</dbReference>
<dbReference type="EMBL" id="BMCT01000002">
    <property type="protein sequence ID" value="GGF58678.1"/>
    <property type="molecule type" value="Genomic_DNA"/>
</dbReference>
<feature type="transmembrane region" description="Helical" evidence="7">
    <location>
        <begin position="32"/>
        <end position="52"/>
    </location>
</feature>
<evidence type="ECO:0000256" key="7">
    <source>
        <dbReference type="RuleBase" id="RU363032"/>
    </source>
</evidence>
<keyword evidence="6 7" id="KW-0472">Membrane</keyword>
<name>A0A917BU16_9HYPH</name>
<feature type="transmembrane region" description="Helical" evidence="7">
    <location>
        <begin position="127"/>
        <end position="151"/>
    </location>
</feature>
<feature type="transmembrane region" description="Helical" evidence="7">
    <location>
        <begin position="100"/>
        <end position="120"/>
    </location>
</feature>
<dbReference type="PANTHER" id="PTHR43386">
    <property type="entry name" value="OLIGOPEPTIDE TRANSPORT SYSTEM PERMEASE PROTEIN APPC"/>
    <property type="match status" value="1"/>
</dbReference>
<evidence type="ECO:0000313" key="9">
    <source>
        <dbReference type="EMBL" id="GGF58678.1"/>
    </source>
</evidence>
<gene>
    <name evidence="9" type="ORF">GCM10007301_17960</name>
</gene>
<evidence type="ECO:0000256" key="1">
    <source>
        <dbReference type="ARBA" id="ARBA00004651"/>
    </source>
</evidence>
<keyword evidence="2 7" id="KW-0813">Transport</keyword>
<dbReference type="InterPro" id="IPR050366">
    <property type="entry name" value="BP-dependent_transpt_permease"/>
</dbReference>
<dbReference type="GO" id="GO:0055085">
    <property type="term" value="P:transmembrane transport"/>
    <property type="evidence" value="ECO:0007669"/>
    <property type="project" value="InterPro"/>
</dbReference>
<feature type="domain" description="ABC transmembrane type-1" evidence="8">
    <location>
        <begin position="92"/>
        <end position="281"/>
    </location>
</feature>
<evidence type="ECO:0000256" key="2">
    <source>
        <dbReference type="ARBA" id="ARBA00022448"/>
    </source>
</evidence>
<evidence type="ECO:0000259" key="8">
    <source>
        <dbReference type="PROSITE" id="PS50928"/>
    </source>
</evidence>
<feature type="transmembrane region" description="Helical" evidence="7">
    <location>
        <begin position="214"/>
        <end position="238"/>
    </location>
</feature>
<feature type="transmembrane region" description="Helical" evidence="7">
    <location>
        <begin position="258"/>
        <end position="281"/>
    </location>
</feature>
<comment type="similarity">
    <text evidence="7">Belongs to the binding-protein-dependent transport system permease family.</text>
</comment>
<evidence type="ECO:0000256" key="3">
    <source>
        <dbReference type="ARBA" id="ARBA00022475"/>
    </source>
</evidence>
<evidence type="ECO:0000256" key="6">
    <source>
        <dbReference type="ARBA" id="ARBA00023136"/>
    </source>
</evidence>
<comment type="caution">
    <text evidence="9">The sequence shown here is derived from an EMBL/GenBank/DDBJ whole genome shotgun (WGS) entry which is preliminary data.</text>
</comment>
<proteinExistence type="inferred from homology"/>
<evidence type="ECO:0000256" key="4">
    <source>
        <dbReference type="ARBA" id="ARBA00022692"/>
    </source>
</evidence>
<dbReference type="Pfam" id="PF00528">
    <property type="entry name" value="BPD_transp_1"/>
    <property type="match status" value="1"/>
</dbReference>
<reference evidence="9" key="2">
    <citation type="submission" date="2020-09" db="EMBL/GenBank/DDBJ databases">
        <authorList>
            <person name="Sun Q."/>
            <person name="Sedlacek I."/>
        </authorList>
    </citation>
    <scope>NUCLEOTIDE SEQUENCE</scope>
    <source>
        <strain evidence="9">CCM 7897</strain>
    </source>
</reference>
<protein>
    <submittedName>
        <fullName evidence="9">ABC transporter permease</fullName>
    </submittedName>
</protein>
<comment type="subcellular location">
    <subcellularLocation>
        <location evidence="1 7">Cell membrane</location>
        <topology evidence="1 7">Multi-pass membrane protein</topology>
    </subcellularLocation>
</comment>
<dbReference type="AlphaFoldDB" id="A0A917BU16"/>
<keyword evidence="5 7" id="KW-1133">Transmembrane helix</keyword>
<evidence type="ECO:0000313" key="10">
    <source>
        <dbReference type="Proteomes" id="UP000606044"/>
    </source>
</evidence>
<dbReference type="InterPro" id="IPR035906">
    <property type="entry name" value="MetI-like_sf"/>
</dbReference>
<accession>A0A917BU16</accession>
<organism evidence="9 10">
    <name type="scientific">Azorhizobium oxalatiphilum</name>
    <dbReference type="NCBI Taxonomy" id="980631"/>
    <lineage>
        <taxon>Bacteria</taxon>
        <taxon>Pseudomonadati</taxon>
        <taxon>Pseudomonadota</taxon>
        <taxon>Alphaproteobacteria</taxon>
        <taxon>Hyphomicrobiales</taxon>
        <taxon>Xanthobacteraceae</taxon>
        <taxon>Azorhizobium</taxon>
    </lineage>
</organism>
<dbReference type="CDD" id="cd06261">
    <property type="entry name" value="TM_PBP2"/>
    <property type="match status" value="1"/>
</dbReference>
<dbReference type="InterPro" id="IPR000515">
    <property type="entry name" value="MetI-like"/>
</dbReference>
<dbReference type="SUPFAM" id="SSF161098">
    <property type="entry name" value="MetI-like"/>
    <property type="match status" value="1"/>
</dbReference>
<keyword evidence="3" id="KW-1003">Cell membrane</keyword>
<dbReference type="Proteomes" id="UP000606044">
    <property type="component" value="Unassembled WGS sequence"/>
</dbReference>
<dbReference type="Gene3D" id="1.10.3720.10">
    <property type="entry name" value="MetI-like"/>
    <property type="match status" value="1"/>
</dbReference>
<dbReference type="PROSITE" id="PS50928">
    <property type="entry name" value="ABC_TM1"/>
    <property type="match status" value="1"/>
</dbReference>
<keyword evidence="4 7" id="KW-0812">Transmembrane</keyword>
<evidence type="ECO:0000256" key="5">
    <source>
        <dbReference type="ARBA" id="ARBA00022989"/>
    </source>
</evidence>